<dbReference type="GO" id="GO:0008168">
    <property type="term" value="F:methyltransferase activity"/>
    <property type="evidence" value="ECO:0007669"/>
    <property type="project" value="UniProtKB-KW"/>
</dbReference>
<accession>A0A7C3WRF2</accession>
<reference evidence="1" key="1">
    <citation type="journal article" date="2020" name="mSystems">
        <title>Genome- and Community-Level Interaction Insights into Carbon Utilization and Element Cycling Functions of Hydrothermarchaeota in Hydrothermal Sediment.</title>
        <authorList>
            <person name="Zhou Z."/>
            <person name="Liu Y."/>
            <person name="Xu W."/>
            <person name="Pan J."/>
            <person name="Luo Z.H."/>
            <person name="Li M."/>
        </authorList>
    </citation>
    <scope>NUCLEOTIDE SEQUENCE [LARGE SCALE GENOMIC DNA]</scope>
    <source>
        <strain evidence="1">SpSt-776</strain>
    </source>
</reference>
<protein>
    <submittedName>
        <fullName evidence="1">Class I SAM-dependent methyltransferase</fullName>
    </submittedName>
</protein>
<evidence type="ECO:0000313" key="1">
    <source>
        <dbReference type="EMBL" id="HGB15256.1"/>
    </source>
</evidence>
<dbReference type="GO" id="GO:0032259">
    <property type="term" value="P:methylation"/>
    <property type="evidence" value="ECO:0007669"/>
    <property type="project" value="UniProtKB-KW"/>
</dbReference>
<keyword evidence="1" id="KW-0489">Methyltransferase</keyword>
<keyword evidence="1" id="KW-0808">Transferase</keyword>
<dbReference type="AlphaFoldDB" id="A0A7C3WRF2"/>
<dbReference type="InterPro" id="IPR029063">
    <property type="entry name" value="SAM-dependent_MTases_sf"/>
</dbReference>
<dbReference type="Pfam" id="PF13489">
    <property type="entry name" value="Methyltransf_23"/>
    <property type="match status" value="1"/>
</dbReference>
<organism evidence="1">
    <name type="scientific">Desulfobacca acetoxidans</name>
    <dbReference type="NCBI Taxonomy" id="60893"/>
    <lineage>
        <taxon>Bacteria</taxon>
        <taxon>Pseudomonadati</taxon>
        <taxon>Thermodesulfobacteriota</taxon>
        <taxon>Desulfobaccia</taxon>
        <taxon>Desulfobaccales</taxon>
        <taxon>Desulfobaccaceae</taxon>
        <taxon>Desulfobacca</taxon>
    </lineage>
</organism>
<comment type="caution">
    <text evidence="1">The sequence shown here is derived from an EMBL/GenBank/DDBJ whole genome shotgun (WGS) entry which is preliminary data.</text>
</comment>
<dbReference type="EMBL" id="DTHB01000053">
    <property type="protein sequence ID" value="HGB15256.1"/>
    <property type="molecule type" value="Genomic_DNA"/>
</dbReference>
<dbReference type="SUPFAM" id="SSF53335">
    <property type="entry name" value="S-adenosyl-L-methionine-dependent methyltransferases"/>
    <property type="match status" value="1"/>
</dbReference>
<name>A0A7C3WRF2_9BACT</name>
<dbReference type="CDD" id="cd02440">
    <property type="entry name" value="AdoMet_MTases"/>
    <property type="match status" value="1"/>
</dbReference>
<proteinExistence type="predicted"/>
<gene>
    <name evidence="1" type="ORF">ENV62_08490</name>
</gene>
<sequence>MLNSETFVKLILCPICEADHTDPVNRRRQRGLTVTTVACRRCGLVYHNPVIEDRDRRDTETTYQKWHTDSRPTSRYLKKLEARWARQWPLVSLVFAAGSRVLEVGAGLGVASAHFKRLGAKVISIEPDPELAAYARSNWGLNVLAARFEEVDLTGAQFDLIFASHLIEHFPDPLEFLTKVRLWAHPRSFLFLETPNILAPKVSPARLFSLPHNFYFSPQTLTFLLAKAGWEVSHLRVFRRDALQLLARPSSPRQPHIPPQAMPMVRKALSRHRYLYYLKFLFLWRKIPWWQNRWMYTDDPRFPGLSQTDALS</sequence>
<dbReference type="Gene3D" id="3.40.50.150">
    <property type="entry name" value="Vaccinia Virus protein VP39"/>
    <property type="match status" value="1"/>
</dbReference>
<dbReference type="PANTHER" id="PTHR43861">
    <property type="entry name" value="TRANS-ACONITATE 2-METHYLTRANSFERASE-RELATED"/>
    <property type="match status" value="1"/>
</dbReference>